<reference evidence="2" key="1">
    <citation type="journal article" date="2019" name="Int. J. Syst. Evol. Microbiol.">
        <title>The Global Catalogue of Microorganisms (GCM) 10K type strain sequencing project: providing services to taxonomists for standard genome sequencing and annotation.</title>
        <authorList>
            <consortium name="The Broad Institute Genomics Platform"/>
            <consortium name="The Broad Institute Genome Sequencing Center for Infectious Disease"/>
            <person name="Wu L."/>
            <person name="Ma J."/>
        </authorList>
    </citation>
    <scope>NUCLEOTIDE SEQUENCE [LARGE SCALE GENOMIC DNA]</scope>
    <source>
        <strain evidence="2">CGMCC 1.8859</strain>
    </source>
</reference>
<dbReference type="EMBL" id="BMLX01000008">
    <property type="protein sequence ID" value="GGP23848.1"/>
    <property type="molecule type" value="Genomic_DNA"/>
</dbReference>
<evidence type="ECO:0000313" key="1">
    <source>
        <dbReference type="EMBL" id="GGP23848.1"/>
    </source>
</evidence>
<keyword evidence="2" id="KW-1185">Reference proteome</keyword>
<name>A0ABQ2PE66_9NEIS</name>
<gene>
    <name evidence="1" type="ORF">GCM10010970_38480</name>
</gene>
<proteinExistence type="predicted"/>
<protein>
    <submittedName>
        <fullName evidence="1">Uncharacterized protein</fullName>
    </submittedName>
</protein>
<evidence type="ECO:0000313" key="2">
    <source>
        <dbReference type="Proteomes" id="UP000637267"/>
    </source>
</evidence>
<organism evidence="1 2">
    <name type="scientific">Silvimonas iriomotensis</name>
    <dbReference type="NCBI Taxonomy" id="449662"/>
    <lineage>
        <taxon>Bacteria</taxon>
        <taxon>Pseudomonadati</taxon>
        <taxon>Pseudomonadota</taxon>
        <taxon>Betaproteobacteria</taxon>
        <taxon>Neisseriales</taxon>
        <taxon>Chitinibacteraceae</taxon>
        <taxon>Silvimonas</taxon>
    </lineage>
</organism>
<dbReference type="RefSeq" id="WP_188706664.1">
    <property type="nucleotide sequence ID" value="NZ_BMLX01000008.1"/>
</dbReference>
<accession>A0ABQ2PE66</accession>
<sequence>MSNYCFQCLNQAGSTVLDCDQTRTLTPVGQGRWVITGNCQSGVEVRREEVMGEDAAVIGYAIG</sequence>
<comment type="caution">
    <text evidence="1">The sequence shown here is derived from an EMBL/GenBank/DDBJ whole genome shotgun (WGS) entry which is preliminary data.</text>
</comment>
<dbReference type="Proteomes" id="UP000637267">
    <property type="component" value="Unassembled WGS sequence"/>
</dbReference>